<feature type="domain" description="Glycosyl transferase family 3" evidence="10">
    <location>
        <begin position="81"/>
        <end position="330"/>
    </location>
</feature>
<dbReference type="NCBIfam" id="TIGR01245">
    <property type="entry name" value="trpD"/>
    <property type="match status" value="1"/>
</dbReference>
<dbReference type="InterPro" id="IPR035902">
    <property type="entry name" value="Nuc_phospho_transferase"/>
</dbReference>
<comment type="pathway">
    <text evidence="1 9">Amino-acid biosynthesis; L-tryptophan biosynthesis; L-tryptophan from chorismate: step 2/5.</text>
</comment>
<accession>A0A517NKF9</accession>
<comment type="similarity">
    <text evidence="8">In the C-terminal section; belongs to the anthranilate phosphoribosyltransferase family.</text>
</comment>
<feature type="binding site" evidence="9">
    <location>
        <position position="232"/>
    </location>
    <ligand>
        <name>Mg(2+)</name>
        <dbReference type="ChEBI" id="CHEBI:18420"/>
        <label>2</label>
    </ligand>
</feature>
<dbReference type="GO" id="GO:0000162">
    <property type="term" value="P:L-tryptophan biosynthetic process"/>
    <property type="evidence" value="ECO:0007669"/>
    <property type="project" value="UniProtKB-UniRule"/>
</dbReference>
<evidence type="ECO:0000256" key="9">
    <source>
        <dbReference type="HAMAP-Rule" id="MF_00211"/>
    </source>
</evidence>
<keyword evidence="13" id="KW-1185">Reference proteome</keyword>
<keyword evidence="6 9" id="KW-0057">Aromatic amino acid biosynthesis</keyword>
<dbReference type="Gene3D" id="1.20.970.10">
    <property type="entry name" value="Transferase, Pyrimidine Nucleoside Phosphorylase, Chain C"/>
    <property type="match status" value="1"/>
</dbReference>
<evidence type="ECO:0000259" key="11">
    <source>
        <dbReference type="Pfam" id="PF02885"/>
    </source>
</evidence>
<dbReference type="Gene3D" id="3.40.1030.10">
    <property type="entry name" value="Nucleoside phosphorylase/phosphoribosyltransferase catalytic domain"/>
    <property type="match status" value="1"/>
</dbReference>
<feature type="binding site" evidence="9">
    <location>
        <begin position="97"/>
        <end position="100"/>
    </location>
    <ligand>
        <name>5-phospho-alpha-D-ribose 1-diphosphate</name>
        <dbReference type="ChEBI" id="CHEBI:58017"/>
    </ligand>
</feature>
<comment type="caution">
    <text evidence="9">Lacks conserved residue(s) required for the propagation of feature annotation.</text>
</comment>
<feature type="binding site" evidence="9">
    <location>
        <position position="95"/>
    </location>
    <ligand>
        <name>5-phospho-alpha-D-ribose 1-diphosphate</name>
        <dbReference type="ChEBI" id="CHEBI:58017"/>
    </ligand>
</feature>
<keyword evidence="9" id="KW-0460">Magnesium</keyword>
<dbReference type="Proteomes" id="UP000318538">
    <property type="component" value="Chromosome"/>
</dbReference>
<dbReference type="GO" id="GO:0004048">
    <property type="term" value="F:anthranilate phosphoribosyltransferase activity"/>
    <property type="evidence" value="ECO:0007669"/>
    <property type="project" value="UniProtKB-UniRule"/>
</dbReference>
<keyword evidence="2 9" id="KW-0028">Amino-acid biosynthesis</keyword>
<evidence type="ECO:0000256" key="5">
    <source>
        <dbReference type="ARBA" id="ARBA00022822"/>
    </source>
</evidence>
<protein>
    <recommendedName>
        <fullName evidence="9">Anthranilate phosphoribosyltransferase</fullName>
        <ecNumber evidence="9">2.4.2.18</ecNumber>
    </recommendedName>
</protein>
<dbReference type="UniPathway" id="UPA00035">
    <property type="reaction ID" value="UER00041"/>
</dbReference>
<dbReference type="KEGG" id="rlc:K227x_59510"/>
<evidence type="ECO:0000313" key="13">
    <source>
        <dbReference type="Proteomes" id="UP000318538"/>
    </source>
</evidence>
<keyword evidence="4 9" id="KW-0808">Transferase</keyword>
<sequence>MSASPAPSFQSAIDQAHRGEDLAVDQTSDLIDSMLRGDASEDAVGELLLALRAKGESVAELVGAATAMRRHMTRISHHHDVLLDTCGTGGSGSGTFNISTAVAIVAAACGVAVAKHGNRKATSLSGSADVLEELGVRIESEADAVAQRLDSIGICFCFAAKLHPAMRHVVGVRRKLGVKTLFNLLGPLCNPAGATHQLLGTSTPDAQTKVAAAIHQLGTTRSFVIHADDGQDEVSLDGTTTAVEVTSGGQQTLTWSASDFGLLPVGADALAAANPSESAAIIRRIFAAEPGPCRDTVIAGTSAALLLVGKVPTVADGAKMAAAAIDEGRASEKLAQLGS</sequence>
<name>A0A517NKF9_9BACT</name>
<comment type="function">
    <text evidence="9">Catalyzes the transfer of the phosphoribosyl group of 5-phosphorylribose-1-pyrophosphate (PRPP) to anthranilate to yield N-(5'-phosphoribosyl)-anthranilate (PRA).</text>
</comment>
<keyword evidence="9" id="KW-0479">Metal-binding</keyword>
<evidence type="ECO:0000256" key="8">
    <source>
        <dbReference type="ARBA" id="ARBA00061188"/>
    </source>
</evidence>
<dbReference type="PANTHER" id="PTHR43285:SF2">
    <property type="entry name" value="ANTHRANILATE PHOSPHORIBOSYLTRANSFERASE"/>
    <property type="match status" value="1"/>
</dbReference>
<proteinExistence type="inferred from homology"/>
<feature type="binding site" evidence="9">
    <location>
        <position position="233"/>
    </location>
    <ligand>
        <name>Mg(2+)</name>
        <dbReference type="ChEBI" id="CHEBI:18420"/>
        <label>1</label>
    </ligand>
</feature>
<dbReference type="InterPro" id="IPR036320">
    <property type="entry name" value="Glycosyl_Trfase_fam3_N_dom_sf"/>
</dbReference>
<dbReference type="EC" id="2.4.2.18" evidence="9"/>
<feature type="binding site" evidence="9">
    <location>
        <begin position="115"/>
        <end position="123"/>
    </location>
    <ligand>
        <name>5-phospho-alpha-D-ribose 1-diphosphate</name>
        <dbReference type="ChEBI" id="CHEBI:58017"/>
    </ligand>
</feature>
<dbReference type="InterPro" id="IPR017459">
    <property type="entry name" value="Glycosyl_Trfase_fam3_N_dom"/>
</dbReference>
<evidence type="ECO:0000313" key="12">
    <source>
        <dbReference type="EMBL" id="QDT07523.1"/>
    </source>
</evidence>
<comment type="similarity">
    <text evidence="9">Belongs to the anthranilate phosphoribosyltransferase family.</text>
</comment>
<evidence type="ECO:0000259" key="10">
    <source>
        <dbReference type="Pfam" id="PF00591"/>
    </source>
</evidence>
<dbReference type="EMBL" id="CP036525">
    <property type="protein sequence ID" value="QDT07523.1"/>
    <property type="molecule type" value="Genomic_DNA"/>
</dbReference>
<organism evidence="12 13">
    <name type="scientific">Rubripirellula lacrimiformis</name>
    <dbReference type="NCBI Taxonomy" id="1930273"/>
    <lineage>
        <taxon>Bacteria</taxon>
        <taxon>Pseudomonadati</taxon>
        <taxon>Planctomycetota</taxon>
        <taxon>Planctomycetia</taxon>
        <taxon>Pirellulales</taxon>
        <taxon>Pirellulaceae</taxon>
        <taxon>Rubripirellula</taxon>
    </lineage>
</organism>
<dbReference type="RefSeq" id="WP_145175600.1">
    <property type="nucleotide sequence ID" value="NZ_CP036525.1"/>
</dbReference>
<dbReference type="AlphaFoldDB" id="A0A517NKF9"/>
<evidence type="ECO:0000256" key="3">
    <source>
        <dbReference type="ARBA" id="ARBA00022676"/>
    </source>
</evidence>
<feature type="binding site" evidence="9">
    <location>
        <position position="87"/>
    </location>
    <ligand>
        <name>anthranilate</name>
        <dbReference type="ChEBI" id="CHEBI:16567"/>
        <label>1</label>
    </ligand>
</feature>
<feature type="binding site" evidence="9">
    <location>
        <begin position="90"/>
        <end position="91"/>
    </location>
    <ligand>
        <name>5-phospho-alpha-D-ribose 1-diphosphate</name>
        <dbReference type="ChEBI" id="CHEBI:58017"/>
    </ligand>
</feature>
<feature type="binding site" evidence="9">
    <location>
        <position position="233"/>
    </location>
    <ligand>
        <name>Mg(2+)</name>
        <dbReference type="ChEBI" id="CHEBI:18420"/>
        <label>2</label>
    </ligand>
</feature>
<evidence type="ECO:0000256" key="2">
    <source>
        <dbReference type="ARBA" id="ARBA00022605"/>
    </source>
</evidence>
<dbReference type="InterPro" id="IPR005940">
    <property type="entry name" value="Anthranilate_Pribosyl_Tfrase"/>
</dbReference>
<feature type="binding site" evidence="9">
    <location>
        <position position="99"/>
    </location>
    <ligand>
        <name>Mg(2+)</name>
        <dbReference type="ChEBI" id="CHEBI:18420"/>
        <label>1</label>
    </ligand>
</feature>
<evidence type="ECO:0000256" key="6">
    <source>
        <dbReference type="ARBA" id="ARBA00023141"/>
    </source>
</evidence>
<dbReference type="HAMAP" id="MF_00211">
    <property type="entry name" value="TrpD"/>
    <property type="match status" value="1"/>
</dbReference>
<dbReference type="GO" id="GO:0005829">
    <property type="term" value="C:cytosol"/>
    <property type="evidence" value="ECO:0007669"/>
    <property type="project" value="TreeGrafter"/>
</dbReference>
<comment type="cofactor">
    <cofactor evidence="9">
        <name>Mg(2+)</name>
        <dbReference type="ChEBI" id="CHEBI:18420"/>
    </cofactor>
    <text evidence="9">Binds 2 magnesium ions per monomer.</text>
</comment>
<dbReference type="Pfam" id="PF00591">
    <property type="entry name" value="Glycos_transf_3"/>
    <property type="match status" value="1"/>
</dbReference>
<evidence type="ECO:0000256" key="1">
    <source>
        <dbReference type="ARBA" id="ARBA00004907"/>
    </source>
</evidence>
<reference evidence="12 13" key="1">
    <citation type="submission" date="2019-02" db="EMBL/GenBank/DDBJ databases">
        <title>Deep-cultivation of Planctomycetes and their phenomic and genomic characterization uncovers novel biology.</title>
        <authorList>
            <person name="Wiegand S."/>
            <person name="Jogler M."/>
            <person name="Boedeker C."/>
            <person name="Pinto D."/>
            <person name="Vollmers J."/>
            <person name="Rivas-Marin E."/>
            <person name="Kohn T."/>
            <person name="Peeters S.H."/>
            <person name="Heuer A."/>
            <person name="Rast P."/>
            <person name="Oberbeckmann S."/>
            <person name="Bunk B."/>
            <person name="Jeske O."/>
            <person name="Meyerdierks A."/>
            <person name="Storesund J.E."/>
            <person name="Kallscheuer N."/>
            <person name="Luecker S."/>
            <person name="Lage O.M."/>
            <person name="Pohl T."/>
            <person name="Merkel B.J."/>
            <person name="Hornburger P."/>
            <person name="Mueller R.-W."/>
            <person name="Bruemmer F."/>
            <person name="Labrenz M."/>
            <person name="Spormann A.M."/>
            <person name="Op den Camp H."/>
            <person name="Overmann J."/>
            <person name="Amann R."/>
            <person name="Jetten M.S.M."/>
            <person name="Mascher T."/>
            <person name="Medema M.H."/>
            <person name="Devos D.P."/>
            <person name="Kaster A.-K."/>
            <person name="Ovreas L."/>
            <person name="Rohde M."/>
            <person name="Galperin M.Y."/>
            <person name="Jogler C."/>
        </authorList>
    </citation>
    <scope>NUCLEOTIDE SEQUENCE [LARGE SCALE GENOMIC DNA]</scope>
    <source>
        <strain evidence="12 13">K22_7</strain>
    </source>
</reference>
<comment type="catalytic activity">
    <reaction evidence="7 9">
        <text>N-(5-phospho-beta-D-ribosyl)anthranilate + diphosphate = 5-phospho-alpha-D-ribose 1-diphosphate + anthranilate</text>
        <dbReference type="Rhea" id="RHEA:11768"/>
        <dbReference type="ChEBI" id="CHEBI:16567"/>
        <dbReference type="ChEBI" id="CHEBI:18277"/>
        <dbReference type="ChEBI" id="CHEBI:33019"/>
        <dbReference type="ChEBI" id="CHEBI:58017"/>
        <dbReference type="EC" id="2.4.2.18"/>
    </reaction>
</comment>
<feature type="binding site" evidence="9">
    <location>
        <position position="87"/>
    </location>
    <ligand>
        <name>5-phospho-alpha-D-ribose 1-diphosphate</name>
        <dbReference type="ChEBI" id="CHEBI:58017"/>
    </ligand>
</feature>
<dbReference type="FunFam" id="3.40.1030.10:FF:000002">
    <property type="entry name" value="Anthranilate phosphoribosyltransferase"/>
    <property type="match status" value="1"/>
</dbReference>
<dbReference type="SUPFAM" id="SSF52418">
    <property type="entry name" value="Nucleoside phosphorylase/phosphoribosyltransferase catalytic domain"/>
    <property type="match status" value="1"/>
</dbReference>
<dbReference type="OrthoDB" id="9806430at2"/>
<dbReference type="PANTHER" id="PTHR43285">
    <property type="entry name" value="ANTHRANILATE PHOSPHORIBOSYLTRANSFERASE"/>
    <property type="match status" value="1"/>
</dbReference>
<feature type="binding site" evidence="9">
    <location>
        <position position="127"/>
    </location>
    <ligand>
        <name>5-phospho-alpha-D-ribose 1-diphosphate</name>
        <dbReference type="ChEBI" id="CHEBI:58017"/>
    </ligand>
</feature>
<dbReference type="GO" id="GO:0000287">
    <property type="term" value="F:magnesium ion binding"/>
    <property type="evidence" value="ECO:0007669"/>
    <property type="project" value="UniProtKB-UniRule"/>
</dbReference>
<dbReference type="InterPro" id="IPR000312">
    <property type="entry name" value="Glycosyl_Trfase_fam3"/>
</dbReference>
<keyword evidence="3 9" id="KW-0328">Glycosyltransferase</keyword>
<dbReference type="Pfam" id="PF02885">
    <property type="entry name" value="Glycos_trans_3N"/>
    <property type="match status" value="1"/>
</dbReference>
<feature type="binding site" evidence="9">
    <location>
        <position position="173"/>
    </location>
    <ligand>
        <name>anthranilate</name>
        <dbReference type="ChEBI" id="CHEBI:16567"/>
        <label>2</label>
    </ligand>
</feature>
<gene>
    <name evidence="9 12" type="primary">trpD</name>
    <name evidence="12" type="ORF">K227x_59510</name>
</gene>
<evidence type="ECO:0000256" key="7">
    <source>
        <dbReference type="ARBA" id="ARBA00052328"/>
    </source>
</evidence>
<keyword evidence="5 9" id="KW-0822">Tryptophan biosynthesis</keyword>
<feature type="binding site" evidence="9">
    <location>
        <position position="118"/>
    </location>
    <ligand>
        <name>anthranilate</name>
        <dbReference type="ChEBI" id="CHEBI:16567"/>
        <label>1</label>
    </ligand>
</feature>
<comment type="subunit">
    <text evidence="9">Homodimer.</text>
</comment>
<dbReference type="SUPFAM" id="SSF47648">
    <property type="entry name" value="Nucleoside phosphorylase/phosphoribosyltransferase N-terminal domain"/>
    <property type="match status" value="1"/>
</dbReference>
<feature type="domain" description="Glycosyl transferase family 3 N-terminal" evidence="11">
    <location>
        <begin position="11"/>
        <end position="72"/>
    </location>
</feature>
<evidence type="ECO:0000256" key="4">
    <source>
        <dbReference type="ARBA" id="ARBA00022679"/>
    </source>
</evidence>